<name>A0AC61NE85_9BACT</name>
<organism evidence="1 2">
    <name type="scientific">Halosquirtibacter laminarini</name>
    <dbReference type="NCBI Taxonomy" id="3374600"/>
    <lineage>
        <taxon>Bacteria</taxon>
        <taxon>Pseudomonadati</taxon>
        <taxon>Bacteroidota</taxon>
        <taxon>Bacteroidia</taxon>
        <taxon>Marinilabiliales</taxon>
        <taxon>Prolixibacteraceae</taxon>
        <taxon>Halosquirtibacter</taxon>
    </lineage>
</organism>
<evidence type="ECO:0000313" key="2">
    <source>
        <dbReference type="Proteomes" id="UP000826212"/>
    </source>
</evidence>
<protein>
    <submittedName>
        <fullName evidence="1">Non-canonical purine NTP diphosphatase</fullName>
    </submittedName>
</protein>
<proteinExistence type="predicted"/>
<sequence length="195" mass="21918">MKIIFATHNPNKLREIQQMVGASYVVLGLEDIQCHDEIEETETTLEGNALIKSNYIHENFHVNCFSDDTGLEVEALDGAPGVYSARYAGPDCNAEDNMDKLLKNLGSIENRKAQFRTVISLILEDQKYLFEGVVKGTITKERSGSDGFGYDPIFMPEGYNKTFSEMSSDEKNLISHRGVAVRKLIAFLKNYHSNK</sequence>
<dbReference type="EMBL" id="CP081303">
    <property type="protein sequence ID" value="QZE13882.1"/>
    <property type="molecule type" value="Genomic_DNA"/>
</dbReference>
<keyword evidence="2" id="KW-1185">Reference proteome</keyword>
<reference evidence="1" key="1">
    <citation type="submission" date="2021-08" db="EMBL/GenBank/DDBJ databases">
        <title>Novel anaerobic bacterium isolated from sea squirt in East Sea, Republic of Korea.</title>
        <authorList>
            <person name="Nguyen T.H."/>
            <person name="Li Z."/>
            <person name="Lee Y.-J."/>
            <person name="Ko J."/>
            <person name="Kim S.-G."/>
        </authorList>
    </citation>
    <scope>NUCLEOTIDE SEQUENCE</scope>
    <source>
        <strain evidence="1">KCTC 25031</strain>
    </source>
</reference>
<gene>
    <name evidence="1" type="ORF">K4L44_15235</name>
</gene>
<dbReference type="Proteomes" id="UP000826212">
    <property type="component" value="Chromosome"/>
</dbReference>
<accession>A0AC61NE85</accession>
<evidence type="ECO:0000313" key="1">
    <source>
        <dbReference type="EMBL" id="QZE13882.1"/>
    </source>
</evidence>